<gene>
    <name evidence="1" type="ORF">SAMN05660909_00059</name>
</gene>
<evidence type="ECO:0000313" key="2">
    <source>
        <dbReference type="Proteomes" id="UP000199656"/>
    </source>
</evidence>
<organism evidence="1 2">
    <name type="scientific">Chitinophaga terrae</name>
    <name type="common">ex Kim and Jung 2007</name>
    <dbReference type="NCBI Taxonomy" id="408074"/>
    <lineage>
        <taxon>Bacteria</taxon>
        <taxon>Pseudomonadati</taxon>
        <taxon>Bacteroidota</taxon>
        <taxon>Chitinophagia</taxon>
        <taxon>Chitinophagales</taxon>
        <taxon>Chitinophagaceae</taxon>
        <taxon>Chitinophaga</taxon>
    </lineage>
</organism>
<dbReference type="AlphaFoldDB" id="A0A1H3WVX2"/>
<accession>A0A1H3WVX2</accession>
<protein>
    <submittedName>
        <fullName evidence="1">Uncharacterized protein</fullName>
    </submittedName>
</protein>
<reference evidence="2" key="1">
    <citation type="submission" date="2016-10" db="EMBL/GenBank/DDBJ databases">
        <authorList>
            <person name="Varghese N."/>
            <person name="Submissions S."/>
        </authorList>
    </citation>
    <scope>NUCLEOTIDE SEQUENCE [LARGE SCALE GENOMIC DNA]</scope>
    <source>
        <strain evidence="2">DSM 23920</strain>
    </source>
</reference>
<keyword evidence="2" id="KW-1185">Reference proteome</keyword>
<dbReference type="STRING" id="408074.SAMN05660909_00059"/>
<dbReference type="Proteomes" id="UP000199656">
    <property type="component" value="Unassembled WGS sequence"/>
</dbReference>
<name>A0A1H3WVX2_9BACT</name>
<dbReference type="EMBL" id="FNRL01000001">
    <property type="protein sequence ID" value="SDZ90318.1"/>
    <property type="molecule type" value="Genomic_DNA"/>
</dbReference>
<sequence>MRQKSRQVSNFNVLLQFEGTQRQLEPPKKYISTAAGAIRQTGKTDMFEKHNDKTMKN</sequence>
<proteinExistence type="predicted"/>
<dbReference type="RefSeq" id="WP_307379233.1">
    <property type="nucleotide sequence ID" value="NZ_JAUSSL010000006.1"/>
</dbReference>
<evidence type="ECO:0000313" key="1">
    <source>
        <dbReference type="EMBL" id="SDZ90318.1"/>
    </source>
</evidence>